<reference evidence="1 2" key="1">
    <citation type="submission" date="2021-06" db="EMBL/GenBank/DDBJ databases">
        <title>Caerostris extrusa draft genome.</title>
        <authorList>
            <person name="Kono N."/>
            <person name="Arakawa K."/>
        </authorList>
    </citation>
    <scope>NUCLEOTIDE SEQUENCE [LARGE SCALE GENOMIC DNA]</scope>
</reference>
<evidence type="ECO:0000313" key="2">
    <source>
        <dbReference type="Proteomes" id="UP001054945"/>
    </source>
</evidence>
<gene>
    <name evidence="1" type="ORF">CEXT_62701</name>
</gene>
<sequence length="104" mass="12156">MSTYWHWRVKRDLEDEYGDLLQPYHPRGRSLHARFSRNKHSERDFKQGLVIGCFARGIIYAVAYAEVSEEEGEGTESLALSRRNQKSLVLRNGKTILKGINRKY</sequence>
<keyword evidence="2" id="KW-1185">Reference proteome</keyword>
<comment type="caution">
    <text evidence="1">The sequence shown here is derived from an EMBL/GenBank/DDBJ whole genome shotgun (WGS) entry which is preliminary data.</text>
</comment>
<dbReference type="Proteomes" id="UP001054945">
    <property type="component" value="Unassembled WGS sequence"/>
</dbReference>
<organism evidence="1 2">
    <name type="scientific">Caerostris extrusa</name>
    <name type="common">Bark spider</name>
    <name type="synonym">Caerostris bankana</name>
    <dbReference type="NCBI Taxonomy" id="172846"/>
    <lineage>
        <taxon>Eukaryota</taxon>
        <taxon>Metazoa</taxon>
        <taxon>Ecdysozoa</taxon>
        <taxon>Arthropoda</taxon>
        <taxon>Chelicerata</taxon>
        <taxon>Arachnida</taxon>
        <taxon>Araneae</taxon>
        <taxon>Araneomorphae</taxon>
        <taxon>Entelegynae</taxon>
        <taxon>Araneoidea</taxon>
        <taxon>Araneidae</taxon>
        <taxon>Caerostris</taxon>
    </lineage>
</organism>
<dbReference type="AlphaFoldDB" id="A0AAV4QY85"/>
<dbReference type="EMBL" id="BPLR01006891">
    <property type="protein sequence ID" value="GIY13082.1"/>
    <property type="molecule type" value="Genomic_DNA"/>
</dbReference>
<evidence type="ECO:0000313" key="1">
    <source>
        <dbReference type="EMBL" id="GIY13082.1"/>
    </source>
</evidence>
<accession>A0AAV4QY85</accession>
<proteinExistence type="predicted"/>
<name>A0AAV4QY85_CAEEX</name>
<protein>
    <submittedName>
        <fullName evidence="1">Uncharacterized protein</fullName>
    </submittedName>
</protein>